<dbReference type="STRING" id="1423776.FD04_GL000212"/>
<dbReference type="Proteomes" id="UP000051160">
    <property type="component" value="Unassembled WGS sequence"/>
</dbReference>
<keyword evidence="6 8" id="KW-1133">Transmembrane helix</keyword>
<keyword evidence="4" id="KW-1003">Cell membrane</keyword>
<dbReference type="EMBL" id="AZEE01000027">
    <property type="protein sequence ID" value="KRK98481.1"/>
    <property type="molecule type" value="Genomic_DNA"/>
</dbReference>
<evidence type="ECO:0000313" key="9">
    <source>
        <dbReference type="EMBL" id="KRK98481.1"/>
    </source>
</evidence>
<proteinExistence type="inferred from homology"/>
<comment type="similarity">
    <text evidence="2">Belongs to the AzlC family.</text>
</comment>
<evidence type="ECO:0000256" key="1">
    <source>
        <dbReference type="ARBA" id="ARBA00004651"/>
    </source>
</evidence>
<evidence type="ECO:0000256" key="4">
    <source>
        <dbReference type="ARBA" id="ARBA00022475"/>
    </source>
</evidence>
<feature type="transmembrane region" description="Helical" evidence="8">
    <location>
        <begin position="166"/>
        <end position="185"/>
    </location>
</feature>
<feature type="transmembrane region" description="Helical" evidence="8">
    <location>
        <begin position="218"/>
        <end position="237"/>
    </location>
</feature>
<dbReference type="GO" id="GO:0005886">
    <property type="term" value="C:plasma membrane"/>
    <property type="evidence" value="ECO:0007669"/>
    <property type="project" value="UniProtKB-SubCell"/>
</dbReference>
<evidence type="ECO:0000256" key="8">
    <source>
        <dbReference type="SAM" id="Phobius"/>
    </source>
</evidence>
<feature type="transmembrane region" description="Helical" evidence="8">
    <location>
        <begin position="140"/>
        <end position="160"/>
    </location>
</feature>
<keyword evidence="7 8" id="KW-0472">Membrane</keyword>
<name>A0A0R1LZL0_9LACO</name>
<feature type="transmembrane region" description="Helical" evidence="8">
    <location>
        <begin position="59"/>
        <end position="81"/>
    </location>
</feature>
<comment type="subcellular location">
    <subcellularLocation>
        <location evidence="1">Cell membrane</location>
        <topology evidence="1">Multi-pass membrane protein</topology>
    </subcellularLocation>
</comment>
<accession>A0A0R1LZL0</accession>
<dbReference type="PATRIC" id="fig|1423776.4.peg.211"/>
<reference evidence="9 10" key="1">
    <citation type="journal article" date="2015" name="Genome Announc.">
        <title>Expanding the biotechnology potential of lactobacilli through comparative genomics of 213 strains and associated genera.</title>
        <authorList>
            <person name="Sun Z."/>
            <person name="Harris H.M."/>
            <person name="McCann A."/>
            <person name="Guo C."/>
            <person name="Argimon S."/>
            <person name="Zhang W."/>
            <person name="Yang X."/>
            <person name="Jeffery I.B."/>
            <person name="Cooney J.C."/>
            <person name="Kagawa T.F."/>
            <person name="Liu W."/>
            <person name="Song Y."/>
            <person name="Salvetti E."/>
            <person name="Wrobel A."/>
            <person name="Rasinkangas P."/>
            <person name="Parkhill J."/>
            <person name="Rea M.C."/>
            <person name="O'Sullivan O."/>
            <person name="Ritari J."/>
            <person name="Douillard F.P."/>
            <person name="Paul Ross R."/>
            <person name="Yang R."/>
            <person name="Briner A.E."/>
            <person name="Felis G.E."/>
            <person name="de Vos W.M."/>
            <person name="Barrangou R."/>
            <person name="Klaenhammer T.R."/>
            <person name="Caufield P.W."/>
            <person name="Cui Y."/>
            <person name="Zhang H."/>
            <person name="O'Toole P.W."/>
        </authorList>
    </citation>
    <scope>NUCLEOTIDE SEQUENCE [LARGE SCALE GENOMIC DNA]</scope>
    <source>
        <strain evidence="9 10">DSM 19909</strain>
    </source>
</reference>
<evidence type="ECO:0000256" key="6">
    <source>
        <dbReference type="ARBA" id="ARBA00022989"/>
    </source>
</evidence>
<keyword evidence="3" id="KW-0813">Transport</keyword>
<organism evidence="9 10">
    <name type="scientific">Secundilactobacillus odoratitofui DSM 19909 = JCM 15043</name>
    <dbReference type="NCBI Taxonomy" id="1423776"/>
    <lineage>
        <taxon>Bacteria</taxon>
        <taxon>Bacillati</taxon>
        <taxon>Bacillota</taxon>
        <taxon>Bacilli</taxon>
        <taxon>Lactobacillales</taxon>
        <taxon>Lactobacillaceae</taxon>
        <taxon>Secundilactobacillus</taxon>
    </lineage>
</organism>
<dbReference type="AlphaFoldDB" id="A0A0R1LZL0"/>
<dbReference type="PANTHER" id="PTHR34979">
    <property type="entry name" value="INNER MEMBRANE PROTEIN YGAZ"/>
    <property type="match status" value="1"/>
</dbReference>
<gene>
    <name evidence="9" type="ORF">FD04_GL000212</name>
</gene>
<dbReference type="PANTHER" id="PTHR34979:SF1">
    <property type="entry name" value="INNER MEMBRANE PROTEIN YGAZ"/>
    <property type="match status" value="1"/>
</dbReference>
<dbReference type="Pfam" id="PF03591">
    <property type="entry name" value="AzlC"/>
    <property type="match status" value="1"/>
</dbReference>
<evidence type="ECO:0000313" key="10">
    <source>
        <dbReference type="Proteomes" id="UP000051160"/>
    </source>
</evidence>
<dbReference type="GO" id="GO:1903785">
    <property type="term" value="P:L-valine transmembrane transport"/>
    <property type="evidence" value="ECO:0007669"/>
    <property type="project" value="TreeGrafter"/>
</dbReference>
<protein>
    <submittedName>
        <fullName evidence="9">Azaleucine resistance protein AzlC</fullName>
    </submittedName>
</protein>
<keyword evidence="10" id="KW-1185">Reference proteome</keyword>
<feature type="transmembrane region" description="Helical" evidence="8">
    <location>
        <begin position="21"/>
        <end position="53"/>
    </location>
</feature>
<dbReference type="InterPro" id="IPR011606">
    <property type="entry name" value="Brnchd-chn_aa_trnsp_permease"/>
</dbReference>
<comment type="caution">
    <text evidence="9">The sequence shown here is derived from an EMBL/GenBank/DDBJ whole genome shotgun (WGS) entry which is preliminary data.</text>
</comment>
<evidence type="ECO:0000256" key="7">
    <source>
        <dbReference type="ARBA" id="ARBA00023136"/>
    </source>
</evidence>
<evidence type="ECO:0000256" key="2">
    <source>
        <dbReference type="ARBA" id="ARBA00010735"/>
    </source>
</evidence>
<feature type="transmembrane region" description="Helical" evidence="8">
    <location>
        <begin position="192"/>
        <end position="212"/>
    </location>
</feature>
<evidence type="ECO:0000256" key="5">
    <source>
        <dbReference type="ARBA" id="ARBA00022692"/>
    </source>
</evidence>
<sequence>MMTLTGELSFKAGLRDTLPTVFGYISIGLAFGITAKANGLSVLEIILMSLITYAGSAEFIIVSLLAVHAGFWAMILSVFLVNARMILMSTVVAPYTSHESLLKNIWAGTLLTDETFALTMNKLNYTDHKLNFTWLNSANLFAYLTWAAASGVGGILGNLIDDPQKYGFDFALVAMFIGLLYLQIIADRSIKFNVQLTVILFVAVLMYFGMAFITANALLLIVTLLGCGFGMVLKHVVK</sequence>
<keyword evidence="5 8" id="KW-0812">Transmembrane</keyword>
<evidence type="ECO:0000256" key="3">
    <source>
        <dbReference type="ARBA" id="ARBA00022448"/>
    </source>
</evidence>